<keyword evidence="3" id="KW-1185">Reference proteome</keyword>
<dbReference type="STRING" id="1227465.C463_17248"/>
<gene>
    <name evidence="2" type="ORF">C463_17248</name>
</gene>
<keyword evidence="1" id="KW-0472">Membrane</keyword>
<accession>M0DWT9</accession>
<keyword evidence="1" id="KW-1133">Transmembrane helix</keyword>
<dbReference type="Proteomes" id="UP000011586">
    <property type="component" value="Unassembled WGS sequence"/>
</dbReference>
<dbReference type="AlphaFoldDB" id="M0DWT9"/>
<reference evidence="2 3" key="1">
    <citation type="journal article" date="2014" name="PLoS Genet.">
        <title>Phylogenetically driven sequencing of extremely halophilic archaea reveals strategies for static and dynamic osmo-response.</title>
        <authorList>
            <person name="Becker E.A."/>
            <person name="Seitzer P.M."/>
            <person name="Tritt A."/>
            <person name="Larsen D."/>
            <person name="Krusor M."/>
            <person name="Yao A.I."/>
            <person name="Wu D."/>
            <person name="Madern D."/>
            <person name="Eisen J.A."/>
            <person name="Darling A.E."/>
            <person name="Facciotti M.T."/>
        </authorList>
    </citation>
    <scope>NUCLEOTIDE SEQUENCE [LARGE SCALE GENOMIC DNA]</scope>
    <source>
        <strain evidence="2 3">DSM 19288</strain>
    </source>
</reference>
<name>M0DWT9_9EURY</name>
<proteinExistence type="predicted"/>
<evidence type="ECO:0000313" key="3">
    <source>
        <dbReference type="Proteomes" id="UP000011586"/>
    </source>
</evidence>
<evidence type="ECO:0000313" key="2">
    <source>
        <dbReference type="EMBL" id="ELZ39187.1"/>
    </source>
</evidence>
<evidence type="ECO:0000256" key="1">
    <source>
        <dbReference type="SAM" id="Phobius"/>
    </source>
</evidence>
<sequence length="60" mass="6438">MLMTSVKTVAGAVRFLVLFMVYVAALTAMGVLRAARASSRWVVGLFSAPEPEPAPGERRT</sequence>
<protein>
    <submittedName>
        <fullName evidence="2">Uncharacterized protein</fullName>
    </submittedName>
</protein>
<organism evidence="2 3">
    <name type="scientific">Halorubrum californiense DSM 19288</name>
    <dbReference type="NCBI Taxonomy" id="1227465"/>
    <lineage>
        <taxon>Archaea</taxon>
        <taxon>Methanobacteriati</taxon>
        <taxon>Methanobacteriota</taxon>
        <taxon>Stenosarchaea group</taxon>
        <taxon>Halobacteria</taxon>
        <taxon>Halobacteriales</taxon>
        <taxon>Haloferacaceae</taxon>
        <taxon>Halorubrum</taxon>
    </lineage>
</organism>
<comment type="caution">
    <text evidence="2">The sequence shown here is derived from an EMBL/GenBank/DDBJ whole genome shotgun (WGS) entry which is preliminary data.</text>
</comment>
<keyword evidence="1" id="KW-0812">Transmembrane</keyword>
<dbReference type="EMBL" id="AOJK01000081">
    <property type="protein sequence ID" value="ELZ39187.1"/>
    <property type="molecule type" value="Genomic_DNA"/>
</dbReference>
<feature type="transmembrane region" description="Helical" evidence="1">
    <location>
        <begin position="12"/>
        <end position="32"/>
    </location>
</feature>